<dbReference type="GeneID" id="115621164"/>
<feature type="compositionally biased region" description="Low complexity" evidence="2">
    <location>
        <begin position="16"/>
        <end position="31"/>
    </location>
</feature>
<feature type="region of interest" description="Disordered" evidence="2">
    <location>
        <begin position="1"/>
        <end position="92"/>
    </location>
</feature>
<protein>
    <submittedName>
        <fullName evidence="4">Keratin, type I cytoskeletal 9 isoform X1</fullName>
    </submittedName>
</protein>
<dbReference type="RefSeq" id="XP_030370585.1">
    <property type="nucleotide sequence ID" value="XM_030514725.1"/>
</dbReference>
<gene>
    <name evidence="4" type="primary">LOC115621164</name>
</gene>
<evidence type="ECO:0000313" key="4">
    <source>
        <dbReference type="RefSeq" id="XP_030370585.1"/>
    </source>
</evidence>
<name>A0A6J2T5N3_DROLE</name>
<evidence type="ECO:0000313" key="3">
    <source>
        <dbReference type="Proteomes" id="UP000504634"/>
    </source>
</evidence>
<organism evidence="3 4">
    <name type="scientific">Drosophila lebanonensis</name>
    <name type="common">Fruit fly</name>
    <name type="synonym">Scaptodrosophila lebanonensis</name>
    <dbReference type="NCBI Taxonomy" id="7225"/>
    <lineage>
        <taxon>Eukaryota</taxon>
        <taxon>Metazoa</taxon>
        <taxon>Ecdysozoa</taxon>
        <taxon>Arthropoda</taxon>
        <taxon>Hexapoda</taxon>
        <taxon>Insecta</taxon>
        <taxon>Pterygota</taxon>
        <taxon>Neoptera</taxon>
        <taxon>Endopterygota</taxon>
        <taxon>Diptera</taxon>
        <taxon>Brachycera</taxon>
        <taxon>Muscomorpha</taxon>
        <taxon>Ephydroidea</taxon>
        <taxon>Drosophilidae</taxon>
        <taxon>Scaptodrosophila</taxon>
    </lineage>
</organism>
<accession>A0A6J2T5N3</accession>
<dbReference type="OrthoDB" id="7764536at2759"/>
<evidence type="ECO:0000256" key="1">
    <source>
        <dbReference type="SAM" id="Coils"/>
    </source>
</evidence>
<reference evidence="4" key="1">
    <citation type="submission" date="2025-08" db="UniProtKB">
        <authorList>
            <consortium name="RefSeq"/>
        </authorList>
    </citation>
    <scope>IDENTIFICATION</scope>
    <source>
        <strain evidence="4">11010-0011.00</strain>
        <tissue evidence="4">Whole body</tissue>
    </source>
</reference>
<evidence type="ECO:0000256" key="2">
    <source>
        <dbReference type="SAM" id="MobiDB-lite"/>
    </source>
</evidence>
<proteinExistence type="predicted"/>
<dbReference type="AlphaFoldDB" id="A0A6J2T5N3"/>
<sequence length="444" mass="48619">MGSMGATPGTKGSCTPVSGVGVVKGSVPGSRRGSDPGTGPGAVPGAERGVAPGSRRGSGPGAGQRGAQDDGFGGGPSGGPGAPFGRPGDAGPGGLVVGDSLINAAGATIGNLQDLLVQNNVLERRLADSHDRLATAKDENAEIKRIMSKRYDPEKSKVLRNKIRELANDNKIDPRDEQELNQLQEAVEDMNKAFEILQAENAHLKRLIEKQSRRCKMESLKIDPEQSNDIQYLQNKVNDLGKELAFLRQAEDELLRMNPSGPYSPDLDANDIRKIVAERDALRKKCKALKALEGKVNDLQGKAMEADYLSHDLSENLNHQNAMINDMQNEMEDMQKYYENEVEQSKFNEEVLKCRCDQLKEELMNSKCAAQRAECLQMEVDVLRNELRKRDVALNAYDCQYQQLMHKAKMFKNAGYRFLDVLPESGSDSCFSGAEEEEGGECTC</sequence>
<dbReference type="Proteomes" id="UP000504634">
    <property type="component" value="Unplaced"/>
</dbReference>
<feature type="coiled-coil region" evidence="1">
    <location>
        <begin position="180"/>
        <end position="376"/>
    </location>
</feature>
<feature type="compositionally biased region" description="Gly residues" evidence="2">
    <location>
        <begin position="71"/>
        <end position="92"/>
    </location>
</feature>
<keyword evidence="3" id="KW-1185">Reference proteome</keyword>
<keyword evidence="1" id="KW-0175">Coiled coil</keyword>